<dbReference type="PANTHER" id="PTHR11225">
    <property type="entry name" value="NUCLEAR PORE COMPLEX PROTEIN NUP93 NUCLEOPORIN NUP93 DEAD EYE PROTEIN"/>
    <property type="match status" value="1"/>
</dbReference>
<dbReference type="GO" id="GO:0005643">
    <property type="term" value="C:nuclear pore"/>
    <property type="evidence" value="ECO:0007669"/>
    <property type="project" value="UniProtKB-SubCell"/>
</dbReference>
<reference evidence="6" key="2">
    <citation type="submission" date="2020-05" db="UniProtKB">
        <authorList>
            <consortium name="EnsemblMetazoa"/>
        </authorList>
    </citation>
    <scope>IDENTIFICATION</scope>
    <source>
        <strain evidence="6">Indian</strain>
    </source>
</reference>
<keyword evidence="5" id="KW-0509">mRNA transport</keyword>
<dbReference type="STRING" id="30069.A0A182YM52"/>
<dbReference type="EnsemblMetazoa" id="ASTEI09537-RA">
    <property type="protein sequence ID" value="ASTEI09537-PA"/>
    <property type="gene ID" value="ASTEI09537"/>
</dbReference>
<comment type="similarity">
    <text evidence="2 5">Belongs to the nucleoporin interacting component (NIC) family.</text>
</comment>
<dbReference type="InterPro" id="IPR007231">
    <property type="entry name" value="Nucleoporin_int_Nup93/Nic96"/>
</dbReference>
<keyword evidence="7" id="KW-1185">Reference proteome</keyword>
<keyword evidence="5" id="KW-0811">Translocation</keyword>
<evidence type="ECO:0000313" key="6">
    <source>
        <dbReference type="EnsemblMetazoa" id="ASTEI09537-PA"/>
    </source>
</evidence>
<sequence length="848" mass="97219">MRGIGGYGEAVSEARKKVFVLFSPQPRSDHNSRMDFNALLQQAQKLTHETQVSDDLPRVERTLPQVLQATQELHSRVTQTGAQDMQAHILLGSNGIDLPKISQKLETLSARKTFEPLDPIATTDVQNFLRNEKENAILAVIEEVHKNSYLAAETQKWDHMMNDWRQEKVKLMNALIGPSQSWIDIRKGPEQTILNETTFGGRSSLNSQEMAYAREVHEYNKLVCEGAMRPSLVQRFSQVADSFNDSRVSDVWEVVKYMANVTPIPRSQDPMKVRCSQHLFINQAKRYLENRYKVFMQTVISEHLREARRGGIPSVLNLVGSFVGLKLATHGLNSSFIGLQDGQVDGKPLWPMVYYCLRCGDLASALKCMQMAGQGHEDLIAVLEEKCHNPEQKTNPRLELQIRMQYKRQIRNATDPYKRAVYCIVGCCDIQEPHADIAKTTDDFLWIQLSLIRTEGDDNSEHLTCSGLQSMILEQYGEKHYNANEQPHLYFQLLALTGQYEAGIEFLSRFEKYRVHAVHIGLALNELHMIGGPRNLQEPLLSVDFEDPQPMRRLNIARLIMLYVKKFEITDPPEALHYFYFLRNLKDSEGRNLFLVSVADLAIECRDFDLLFGRMQRDGMRSRGLIDQFETVHIDARTVCEMVAEKFVKKGMFEDAIKMFDLACQQEQALRYTSILLSQVVHHANKEGSLRERVQRMAHEFTERYTGAEKNCDSQTWTTFNLLKDLAAFFDYYHGKNHQSAMDILERIKLVPLRMSDLDVAVNNFKRLSGEVCKVIPDLLLATMDIAYTKFKTMKGKDVAKFDDLGKKNQLGYLREQAKALTNMAAMVPYRMPGDTNSRLIQTEILMH</sequence>
<organism evidence="6 7">
    <name type="scientific">Anopheles stephensi</name>
    <name type="common">Indo-Pakistan malaria mosquito</name>
    <dbReference type="NCBI Taxonomy" id="30069"/>
    <lineage>
        <taxon>Eukaryota</taxon>
        <taxon>Metazoa</taxon>
        <taxon>Ecdysozoa</taxon>
        <taxon>Arthropoda</taxon>
        <taxon>Hexapoda</taxon>
        <taxon>Insecta</taxon>
        <taxon>Pterygota</taxon>
        <taxon>Neoptera</taxon>
        <taxon>Endopterygota</taxon>
        <taxon>Diptera</taxon>
        <taxon>Nematocera</taxon>
        <taxon>Culicoidea</taxon>
        <taxon>Culicidae</taxon>
        <taxon>Anophelinae</taxon>
        <taxon>Anopheles</taxon>
    </lineage>
</organism>
<accession>A0A182YM52</accession>
<keyword evidence="5" id="KW-0472">Membrane</keyword>
<evidence type="ECO:0000256" key="2">
    <source>
        <dbReference type="ARBA" id="ARBA00010186"/>
    </source>
</evidence>
<dbReference type="OMA" id="LLMCGQF"/>
<evidence type="ECO:0000256" key="1">
    <source>
        <dbReference type="ARBA" id="ARBA00004567"/>
    </source>
</evidence>
<dbReference type="GO" id="GO:0006606">
    <property type="term" value="P:protein import into nucleus"/>
    <property type="evidence" value="ECO:0007669"/>
    <property type="project" value="TreeGrafter"/>
</dbReference>
<dbReference type="Pfam" id="PF04097">
    <property type="entry name" value="Nic96"/>
    <property type="match status" value="1"/>
</dbReference>
<keyword evidence="5" id="KW-0653">Protein transport</keyword>
<keyword evidence="5" id="KW-0813">Transport</keyword>
<dbReference type="VEuPathDB" id="VectorBase:ASTEI09537"/>
<evidence type="ECO:0000256" key="4">
    <source>
        <dbReference type="ARBA" id="ARBA00023242"/>
    </source>
</evidence>
<dbReference type="AlphaFoldDB" id="A0A182YM52"/>
<name>A0A182YM52_ANOST</name>
<evidence type="ECO:0000256" key="5">
    <source>
        <dbReference type="RuleBase" id="RU364035"/>
    </source>
</evidence>
<evidence type="ECO:0000313" key="7">
    <source>
        <dbReference type="Proteomes" id="UP000076408"/>
    </source>
</evidence>
<dbReference type="VEuPathDB" id="VectorBase:ASTEI20_045622"/>
<reference evidence="7" key="1">
    <citation type="journal article" date="2014" name="Genome Biol.">
        <title>Genome analysis of a major urban malaria vector mosquito, Anopheles stephensi.</title>
        <authorList>
            <person name="Jiang X."/>
            <person name="Peery A."/>
            <person name="Hall A.B."/>
            <person name="Sharma A."/>
            <person name="Chen X.G."/>
            <person name="Waterhouse R.M."/>
            <person name="Komissarov A."/>
            <person name="Riehle M.M."/>
            <person name="Shouche Y."/>
            <person name="Sharakhova M.V."/>
            <person name="Lawson D."/>
            <person name="Pakpour N."/>
            <person name="Arensburger P."/>
            <person name="Davidson V.L."/>
            <person name="Eiglmeier K."/>
            <person name="Emrich S."/>
            <person name="George P."/>
            <person name="Kennedy R.C."/>
            <person name="Mane S.P."/>
            <person name="Maslen G."/>
            <person name="Oringanje C."/>
            <person name="Qi Y."/>
            <person name="Settlage R."/>
            <person name="Tojo M."/>
            <person name="Tubio J.M."/>
            <person name="Unger M.F."/>
            <person name="Wang B."/>
            <person name="Vernick K.D."/>
            <person name="Ribeiro J.M."/>
            <person name="James A.A."/>
            <person name="Michel K."/>
            <person name="Riehle M.A."/>
            <person name="Luckhart S."/>
            <person name="Sharakhov I.V."/>
            <person name="Tu Z."/>
        </authorList>
    </citation>
    <scope>NUCLEOTIDE SEQUENCE [LARGE SCALE GENOMIC DNA]</scope>
    <source>
        <strain evidence="7">Indian</strain>
    </source>
</reference>
<dbReference type="Proteomes" id="UP000076408">
    <property type="component" value="Unassembled WGS sequence"/>
</dbReference>
<dbReference type="PANTHER" id="PTHR11225:SF4">
    <property type="entry name" value="NUCLEAR PORE COMPLEX PROTEIN NUP93"/>
    <property type="match status" value="1"/>
</dbReference>
<dbReference type="VEuPathDB" id="VectorBase:ASTE007743"/>
<comment type="subcellular location">
    <subcellularLocation>
        <location evidence="1 5">Nucleus</location>
        <location evidence="1 5">Nuclear pore complex</location>
    </subcellularLocation>
</comment>
<evidence type="ECO:0000256" key="3">
    <source>
        <dbReference type="ARBA" id="ARBA00023132"/>
    </source>
</evidence>
<proteinExistence type="inferred from homology"/>
<keyword evidence="4 5" id="KW-0539">Nucleus</keyword>
<keyword evidence="3 5" id="KW-0906">Nuclear pore complex</keyword>
<dbReference type="GO" id="GO:0017056">
    <property type="term" value="F:structural constituent of nuclear pore"/>
    <property type="evidence" value="ECO:0007669"/>
    <property type="project" value="InterPro"/>
</dbReference>
<dbReference type="GO" id="GO:0016973">
    <property type="term" value="P:poly(A)+ mRNA export from nucleus"/>
    <property type="evidence" value="ECO:0007669"/>
    <property type="project" value="TreeGrafter"/>
</dbReference>
<protein>
    <recommendedName>
        <fullName evidence="5">Nuclear pore protein</fullName>
    </recommendedName>
</protein>